<dbReference type="OrthoDB" id="410058at2759"/>
<reference evidence="17 18" key="1">
    <citation type="submission" date="2020-08" db="EMBL/GenBank/DDBJ databases">
        <authorList>
            <person name="Hejnol A."/>
        </authorList>
    </citation>
    <scope>NUCLEOTIDE SEQUENCE [LARGE SCALE GENOMIC DNA]</scope>
</reference>
<evidence type="ECO:0000256" key="14">
    <source>
        <dbReference type="SAM" id="MobiDB-lite"/>
    </source>
</evidence>
<keyword evidence="4 13" id="KW-0812">Transmembrane</keyword>
<keyword evidence="5 13" id="KW-0378">Hydrolase</keyword>
<dbReference type="EC" id="3.2.1.106" evidence="12 13"/>
<dbReference type="GO" id="GO:0009311">
    <property type="term" value="P:oligosaccharide metabolic process"/>
    <property type="evidence" value="ECO:0007669"/>
    <property type="project" value="UniProtKB-UniRule"/>
</dbReference>
<dbReference type="InterPro" id="IPR031631">
    <property type="entry name" value="Glyco_hydro_63N"/>
</dbReference>
<comment type="function">
    <text evidence="13">Cleaves the distal alpha 1,2-linked glucose residue from the Glc(3)Man(9)GlcNAc(2) oligosaccharide precursor.</text>
</comment>
<comment type="catalytic activity">
    <reaction evidence="13">
        <text>N(4)-(alpha-D-Glc-(1-&gt;2)-alpha-D-Glc-(1-&gt;3)-alpha-D-Glc-(1-&gt;3)-alpha-D-Man-(1-&gt;2)-alpha-D-Man-(1-&gt;2)-alpha-D-Man-(1-&gt;3)-[alpha-D-Man-(1-&gt;2)-alpha-D-Man-(1-&gt;3)-[alpha-D-Man-(1-&gt;2)-alpha-D-Man-(1-&gt;6)]-alpha-D-Man-(1-&gt;6)]-beta-D-Man-(1-&gt;4)-beta-D-GlcNAc-(1-&gt;4)-beta-D-GlcNAc)-L-asparaginyl-[protein] + H2O = N(4)-(alpha-D-Glc-(1-&gt;3)-alpha-D-Glc-(1-&gt;3)-alpha-D-Man-(1-&gt;2)-alpha-D-Man-(1-&gt;2)-alpha-D-Man-(1-&gt;3)-[alpha-D-Man-(1-&gt;2)-alpha-D-Man-(1-&gt;3)-[alpha-D-Man-(1-&gt;2)-alpha-D-Man-(1-&gt;6)]-alpha-D-Man-(1-&gt;6)]-beta-D-Man-(1-&gt;4)-beta-D-GlcNAc-(1-&gt;4)-beta-D-GlcNAc)-L-asparaginyl-[protein] + beta-D-glucose</text>
        <dbReference type="Rhea" id="RHEA:55988"/>
        <dbReference type="Rhea" id="RHEA-COMP:12806"/>
        <dbReference type="Rhea" id="RHEA-COMP:14355"/>
        <dbReference type="ChEBI" id="CHEBI:15377"/>
        <dbReference type="ChEBI" id="CHEBI:15903"/>
        <dbReference type="ChEBI" id="CHEBI:59082"/>
        <dbReference type="ChEBI" id="CHEBI:132537"/>
        <dbReference type="EC" id="3.2.1.106"/>
    </reaction>
</comment>
<evidence type="ECO:0000256" key="2">
    <source>
        <dbReference type="ARBA" id="ARBA00004740"/>
    </source>
</evidence>
<comment type="subcellular location">
    <subcellularLocation>
        <location evidence="1 13">Endoplasmic reticulum membrane</location>
        <topology evidence="1 13">Single-pass type II membrane protein</topology>
    </subcellularLocation>
</comment>
<dbReference type="SUPFAM" id="SSF48208">
    <property type="entry name" value="Six-hairpin glycosidases"/>
    <property type="match status" value="1"/>
</dbReference>
<dbReference type="InterPro" id="IPR031335">
    <property type="entry name" value="Glyco_hydro_63_C"/>
</dbReference>
<keyword evidence="10" id="KW-0325">Glycoprotein</keyword>
<evidence type="ECO:0000256" key="5">
    <source>
        <dbReference type="ARBA" id="ARBA00022801"/>
    </source>
</evidence>
<evidence type="ECO:0000256" key="13">
    <source>
        <dbReference type="RuleBase" id="RU368089"/>
    </source>
</evidence>
<dbReference type="InterPro" id="IPR012341">
    <property type="entry name" value="6hp_glycosidase-like_sf"/>
</dbReference>
<dbReference type="Gene3D" id="2.70.98.110">
    <property type="entry name" value="Glycosyl hydrolase family 63, N-terminal domain"/>
    <property type="match status" value="1"/>
</dbReference>
<dbReference type="InterPro" id="IPR004888">
    <property type="entry name" value="Glycoside_hydrolase_63"/>
</dbReference>
<sequence>MGTKRRKIPEVPSADPVKKRSKSTKSHSQVSNSSFIWILILSSIPLVLIYGAFTWYSYYLSTLVIEPFSGENVIQSSRNTQNIEWGTFRPNTYFGIKAKMPKSPIFGLMWMPQFGATERPPPIRHWCDQGDGILKYGWTKHDGENFGRQEIYDKWLVLVTDFVRVESGWKARVRVKPKPGMEQGVFSLFFYVAIENDGELLLDINKRNLKSVSGRTNSIGSFSLEFPTAENVIHHDYLETLTPGFHQLKEGLINGMVLKKFRNNDEKYIALNGLVVPEEFQKYPRNFVVKQYTFKGSFDMEVHFQSSPVPSDGDETFDDIFNKFATNFDKKFEETFQLKKKNYDDAMINFAKATLSNLLGGIGYFHGSSRVKSKHVKEEPLDYWEAPLLTAVPSRSFFPRGFLWDEGFHNLVISRWNPDISKSILGYWMDLMNNEGWIPREQILGVEARAKVPDEFVIQHNENANPPTIILPLEYLMNSGFLDQSYLNRIYPRLVRWYDWFNKTQTGDLPGSYRWRGRDEKTKRELNPKTLTSGLDDYPRSSNPSDNERHLDLRCWMLLASKVMGNIAEKIDKDAKHYKATYDYLMDEDLLNNLHWSDKMKRYADYGLHSDRVTLVRPKPKQPNPHVRLEKERVFKSEPKNQYVDKTFGYLSLFPFAMKMFKPDSDKLQWILRDLRDENLLWTKYGLRSLAKSSPLYKKYNTEHDPPYWRGAIWINMNYMVVNALHHYSKIEGPYQDSSKKLYSELRKNLIDNIFKQYDRSGFVWENYDDATGVGKGCHPFTGWSSLVINLMGELYY</sequence>
<feature type="region of interest" description="Disordered" evidence="14">
    <location>
        <begin position="519"/>
        <end position="547"/>
    </location>
</feature>
<evidence type="ECO:0000256" key="10">
    <source>
        <dbReference type="ARBA" id="ARBA00023180"/>
    </source>
</evidence>
<dbReference type="Gene3D" id="1.50.10.10">
    <property type="match status" value="1"/>
</dbReference>
<comment type="caution">
    <text evidence="17">The sequence shown here is derived from an EMBL/GenBank/DDBJ whole genome shotgun (WGS) entry which is preliminary data.</text>
</comment>
<keyword evidence="7" id="KW-0735">Signal-anchor</keyword>
<dbReference type="FunFam" id="1.50.10.10:FF:000009">
    <property type="entry name" value="mannosyl-oligosaccharide glucosidase"/>
    <property type="match status" value="1"/>
</dbReference>
<dbReference type="Pfam" id="PF16923">
    <property type="entry name" value="Glyco_hydro_63N"/>
    <property type="match status" value="1"/>
</dbReference>
<gene>
    <name evidence="17" type="ORF">DGYR_LOCUS6430</name>
</gene>
<evidence type="ECO:0000256" key="1">
    <source>
        <dbReference type="ARBA" id="ARBA00004648"/>
    </source>
</evidence>
<dbReference type="AlphaFoldDB" id="A0A7I8VRJ8"/>
<keyword evidence="11 13" id="KW-0326">Glycosidase</keyword>
<protein>
    <recommendedName>
        <fullName evidence="12 13">Mannosyl-oligosaccharide glucosidase</fullName>
        <ecNumber evidence="12 13">3.2.1.106</ecNumber>
    </recommendedName>
</protein>
<evidence type="ECO:0000256" key="4">
    <source>
        <dbReference type="ARBA" id="ARBA00022692"/>
    </source>
</evidence>
<accession>A0A7I8VRJ8</accession>
<dbReference type="PANTHER" id="PTHR10412:SF11">
    <property type="entry name" value="MANNOSYL-OLIGOSACCHARIDE GLUCOSIDASE"/>
    <property type="match status" value="1"/>
</dbReference>
<evidence type="ECO:0000256" key="11">
    <source>
        <dbReference type="ARBA" id="ARBA00023295"/>
    </source>
</evidence>
<comment type="pathway">
    <text evidence="2">Glycan metabolism; N-glycan degradation.</text>
</comment>
<evidence type="ECO:0000256" key="12">
    <source>
        <dbReference type="ARBA" id="ARBA00038888"/>
    </source>
</evidence>
<evidence type="ECO:0000256" key="6">
    <source>
        <dbReference type="ARBA" id="ARBA00022824"/>
    </source>
</evidence>
<evidence type="ECO:0000256" key="3">
    <source>
        <dbReference type="ARBA" id="ARBA00010833"/>
    </source>
</evidence>
<keyword evidence="9 13" id="KW-0472">Membrane</keyword>
<feature type="region of interest" description="Disordered" evidence="14">
    <location>
        <begin position="1"/>
        <end position="25"/>
    </location>
</feature>
<evidence type="ECO:0000313" key="18">
    <source>
        <dbReference type="Proteomes" id="UP000549394"/>
    </source>
</evidence>
<keyword evidence="18" id="KW-1185">Reference proteome</keyword>
<name>A0A7I8VRJ8_9ANNE</name>
<feature type="domain" description="Glycosyl hydrolase family 63 N-terminal" evidence="16">
    <location>
        <begin position="84"/>
        <end position="235"/>
    </location>
</feature>
<feature type="transmembrane region" description="Helical" evidence="13">
    <location>
        <begin position="35"/>
        <end position="58"/>
    </location>
</feature>
<evidence type="ECO:0000256" key="8">
    <source>
        <dbReference type="ARBA" id="ARBA00022989"/>
    </source>
</evidence>
<proteinExistence type="inferred from homology"/>
<feature type="domain" description="Glycosyl hydrolase family 63 C-terminal" evidence="15">
    <location>
        <begin position="315"/>
        <end position="794"/>
    </location>
</feature>
<keyword evidence="8 13" id="KW-1133">Transmembrane helix</keyword>
<dbReference type="PANTHER" id="PTHR10412">
    <property type="entry name" value="MANNOSYL-OLIGOSACCHARIDE GLUCOSIDASE"/>
    <property type="match status" value="1"/>
</dbReference>
<evidence type="ECO:0000256" key="7">
    <source>
        <dbReference type="ARBA" id="ARBA00022968"/>
    </source>
</evidence>
<dbReference type="InterPro" id="IPR008928">
    <property type="entry name" value="6-hairpin_glycosidase_sf"/>
</dbReference>
<dbReference type="GO" id="GO:0005789">
    <property type="term" value="C:endoplasmic reticulum membrane"/>
    <property type="evidence" value="ECO:0007669"/>
    <property type="project" value="UniProtKB-SubCell"/>
</dbReference>
<dbReference type="Pfam" id="PF03200">
    <property type="entry name" value="Glyco_hydro_63"/>
    <property type="match status" value="1"/>
</dbReference>
<keyword evidence="6 13" id="KW-0256">Endoplasmic reticulum</keyword>
<evidence type="ECO:0000313" key="17">
    <source>
        <dbReference type="EMBL" id="CAD5117973.1"/>
    </source>
</evidence>
<organism evidence="17 18">
    <name type="scientific">Dimorphilus gyrociliatus</name>
    <dbReference type="NCBI Taxonomy" id="2664684"/>
    <lineage>
        <taxon>Eukaryota</taxon>
        <taxon>Metazoa</taxon>
        <taxon>Spiralia</taxon>
        <taxon>Lophotrochozoa</taxon>
        <taxon>Annelida</taxon>
        <taxon>Polychaeta</taxon>
        <taxon>Polychaeta incertae sedis</taxon>
        <taxon>Dinophilidae</taxon>
        <taxon>Dimorphilus</taxon>
    </lineage>
</organism>
<dbReference type="EMBL" id="CAJFCJ010000007">
    <property type="protein sequence ID" value="CAD5117973.1"/>
    <property type="molecule type" value="Genomic_DNA"/>
</dbReference>
<dbReference type="InterPro" id="IPR038518">
    <property type="entry name" value="Glyco_hydro_63N_sf"/>
</dbReference>
<evidence type="ECO:0000256" key="9">
    <source>
        <dbReference type="ARBA" id="ARBA00023136"/>
    </source>
</evidence>
<evidence type="ECO:0000259" key="16">
    <source>
        <dbReference type="Pfam" id="PF16923"/>
    </source>
</evidence>
<dbReference type="GO" id="GO:0006487">
    <property type="term" value="P:protein N-linked glycosylation"/>
    <property type="evidence" value="ECO:0007669"/>
    <property type="project" value="UniProtKB-UniRule"/>
</dbReference>
<evidence type="ECO:0000259" key="15">
    <source>
        <dbReference type="Pfam" id="PF03200"/>
    </source>
</evidence>
<dbReference type="Proteomes" id="UP000549394">
    <property type="component" value="Unassembled WGS sequence"/>
</dbReference>
<dbReference type="GO" id="GO:0004573">
    <property type="term" value="F:Glc3Man9GlcNAc2 oligosaccharide glucosidase activity"/>
    <property type="evidence" value="ECO:0007669"/>
    <property type="project" value="UniProtKB-UniRule"/>
</dbReference>
<comment type="similarity">
    <text evidence="3 13">Belongs to the glycosyl hydrolase 63 family.</text>
</comment>